<sequence length="118" mass="13780">MSQWIWRPWYAKLWWACAALYWGGKLASWFSPGLDTFYTSAAAGYLNVAFYPLVPLIVLGLGYIGDWMDYYRWEWVSTPREELFPKRSVGGYVDPMMDPLDPRSPTYWGRHDHGHAGH</sequence>
<evidence type="ECO:0000313" key="3">
    <source>
        <dbReference type="Proteomes" id="UP001169764"/>
    </source>
</evidence>
<evidence type="ECO:0000256" key="1">
    <source>
        <dbReference type="SAM" id="Phobius"/>
    </source>
</evidence>
<keyword evidence="1" id="KW-1133">Transmembrane helix</keyword>
<keyword evidence="1" id="KW-0472">Membrane</keyword>
<reference evidence="2" key="1">
    <citation type="submission" date="2023-07" db="EMBL/GenBank/DDBJ databases">
        <authorList>
            <person name="Kim M."/>
        </authorList>
    </citation>
    <scope>NUCLEOTIDE SEQUENCE</scope>
    <source>
        <strain evidence="2">BIUV-7</strain>
    </source>
</reference>
<keyword evidence="3" id="KW-1185">Reference proteome</keyword>
<proteinExistence type="predicted"/>
<accession>A0ABT8YCV4</accession>
<organism evidence="2 3">
    <name type="scientific">Sphingomonas natans</name>
    <dbReference type="NCBI Taxonomy" id="3063330"/>
    <lineage>
        <taxon>Bacteria</taxon>
        <taxon>Pseudomonadati</taxon>
        <taxon>Pseudomonadota</taxon>
        <taxon>Alphaproteobacteria</taxon>
        <taxon>Sphingomonadales</taxon>
        <taxon>Sphingomonadaceae</taxon>
        <taxon>Sphingomonas</taxon>
    </lineage>
</organism>
<feature type="transmembrane region" description="Helical" evidence="1">
    <location>
        <begin position="42"/>
        <end position="64"/>
    </location>
</feature>
<comment type="caution">
    <text evidence="2">The sequence shown here is derived from an EMBL/GenBank/DDBJ whole genome shotgun (WGS) entry which is preliminary data.</text>
</comment>
<evidence type="ECO:0000313" key="2">
    <source>
        <dbReference type="EMBL" id="MDO6415455.1"/>
    </source>
</evidence>
<feature type="transmembrane region" description="Helical" evidence="1">
    <location>
        <begin position="12"/>
        <end position="30"/>
    </location>
</feature>
<dbReference type="Proteomes" id="UP001169764">
    <property type="component" value="Unassembled WGS sequence"/>
</dbReference>
<name>A0ABT8YCV4_9SPHN</name>
<dbReference type="EMBL" id="JAUOTP010000006">
    <property type="protein sequence ID" value="MDO6415455.1"/>
    <property type="molecule type" value="Genomic_DNA"/>
</dbReference>
<keyword evidence="1" id="KW-0812">Transmembrane</keyword>
<gene>
    <name evidence="2" type="ORF">Q4F19_13765</name>
</gene>
<protein>
    <submittedName>
        <fullName evidence="2">Uncharacterized protein</fullName>
    </submittedName>
</protein>